<dbReference type="PROSITE" id="PS00571">
    <property type="entry name" value="AMIDASES"/>
    <property type="match status" value="1"/>
</dbReference>
<dbReference type="InterPro" id="IPR036928">
    <property type="entry name" value="AS_sf"/>
</dbReference>
<evidence type="ECO:0000256" key="1">
    <source>
        <dbReference type="ARBA" id="ARBA00009199"/>
    </source>
</evidence>
<comment type="caution">
    <text evidence="3">The sequence shown here is derived from an EMBL/GenBank/DDBJ whole genome shotgun (WGS) entry which is preliminary data.</text>
</comment>
<keyword evidence="2" id="KW-0378">Hydrolase</keyword>
<organism evidence="3 4">
    <name type="scientific">Daphnia magna</name>
    <dbReference type="NCBI Taxonomy" id="35525"/>
    <lineage>
        <taxon>Eukaryota</taxon>
        <taxon>Metazoa</taxon>
        <taxon>Ecdysozoa</taxon>
        <taxon>Arthropoda</taxon>
        <taxon>Crustacea</taxon>
        <taxon>Branchiopoda</taxon>
        <taxon>Diplostraca</taxon>
        <taxon>Cladocera</taxon>
        <taxon>Anomopoda</taxon>
        <taxon>Daphniidae</taxon>
        <taxon>Daphnia</taxon>
    </lineage>
</organism>
<dbReference type="PANTHER" id="PTHR45847">
    <property type="entry name" value="FATTY ACID AMIDE HYDROLASE"/>
    <property type="match status" value="1"/>
</dbReference>
<dbReference type="GO" id="GO:0004040">
    <property type="term" value="F:amidase activity"/>
    <property type="evidence" value="ECO:0007669"/>
    <property type="project" value="TreeGrafter"/>
</dbReference>
<dbReference type="OrthoDB" id="6428749at2759"/>
<dbReference type="STRING" id="35525.A0A0P5FYU5"/>
<keyword evidence="4" id="KW-1185">Reference proteome</keyword>
<dbReference type="GO" id="GO:0009062">
    <property type="term" value="P:fatty acid catabolic process"/>
    <property type="evidence" value="ECO:0007669"/>
    <property type="project" value="TreeGrafter"/>
</dbReference>
<dbReference type="PIRSF" id="PIRSF001221">
    <property type="entry name" value="Amidase_fungi"/>
    <property type="match status" value="1"/>
</dbReference>
<accession>A0A0P5FYU5</accession>
<reference evidence="3 4" key="1">
    <citation type="submission" date="2016-03" db="EMBL/GenBank/DDBJ databases">
        <title>EvidentialGene: Evidence-directed Construction of Genes on Genomes.</title>
        <authorList>
            <person name="Gilbert D.G."/>
            <person name="Choi J.-H."/>
            <person name="Mockaitis K."/>
            <person name="Colbourne J."/>
            <person name="Pfrender M."/>
        </authorList>
    </citation>
    <scope>NUCLEOTIDE SEQUENCE [LARGE SCALE GENOMIC DNA]</scope>
    <source>
        <strain evidence="3 4">Xinb3</strain>
        <tissue evidence="3">Complete organism</tissue>
    </source>
</reference>
<evidence type="ECO:0000313" key="3">
    <source>
        <dbReference type="EMBL" id="KZS20088.1"/>
    </source>
</evidence>
<dbReference type="GO" id="GO:0017064">
    <property type="term" value="F:fatty acid amide hydrolase activity"/>
    <property type="evidence" value="ECO:0007669"/>
    <property type="project" value="TreeGrafter"/>
</dbReference>
<dbReference type="AlphaFoldDB" id="A0A0P5FYU5"/>
<sequence>MQFDDSAKWLWESNMVLMLVGLVLIYLTFTIMEYTTKRRLMKQKISYKLDQAKKNLAKLEEELDNNENSVIAKRKHIVEFPIEDLLKKLQAGELNCIEVLKAYQAKALDVTKELNCVTEFIAEAEEWAKELDANAAATGKRKPLHGLPFSVKDNVSIVGYDCTAGISKFINQSAIEDAALVSAIRSLGAIPFCRTNVPQTLLSFGCSNPIWGSTKNPWCKDRTPGGSSGGEATLVAAGGSLLGIGSDIGGSIRIPAAFCGVFSIKPTSLRLSYKGFRKSAVGCIGIPSVPGILARDSKTVILLCKLLLDDGYIRRYFDPDLLPIPWNEQMFTVSSKLRIGYYEECDYFPCTPGVRRAIRIAKEKLEALGHELIPFLPPRVDYVISSVISMFYADQGRYVLEALSVDDIDPLLALQIKIALKLPHPVKQMIRPLLSLIAPRLAPCFMAAAGHQYRHSYQLWQGVLKQSEYKANFLSDWRNLNLDICIGPCFACPAPLAKDTGRLSPAFAYACLYNFLDFPAGIVPVTKETEQDQLMLLNGGYDFRDLVCKLVKKTTQGAIGLPIPVQVIGLPYQEEVVLRAMNILESAIQN</sequence>
<protein>
    <submittedName>
        <fullName evidence="3">Uncharacterized protein</fullName>
    </submittedName>
</protein>
<dbReference type="FunFam" id="3.90.1300.10:FF:000003">
    <property type="entry name" value="Amidase signature enzyme"/>
    <property type="match status" value="1"/>
</dbReference>
<dbReference type="EMBL" id="LRGB01000248">
    <property type="protein sequence ID" value="KZS20088.1"/>
    <property type="molecule type" value="Genomic_DNA"/>
</dbReference>
<evidence type="ECO:0000313" key="4">
    <source>
        <dbReference type="Proteomes" id="UP000076858"/>
    </source>
</evidence>
<dbReference type="InterPro" id="IPR052096">
    <property type="entry name" value="Endocannabinoid_amidase"/>
</dbReference>
<evidence type="ECO:0000256" key="2">
    <source>
        <dbReference type="ARBA" id="ARBA00022801"/>
    </source>
</evidence>
<dbReference type="Proteomes" id="UP000076858">
    <property type="component" value="Unassembled WGS sequence"/>
</dbReference>
<dbReference type="Pfam" id="PF01425">
    <property type="entry name" value="Amidase"/>
    <property type="match status" value="1"/>
</dbReference>
<dbReference type="InterPro" id="IPR020556">
    <property type="entry name" value="Amidase_CS"/>
</dbReference>
<dbReference type="PANTHER" id="PTHR45847:SF6">
    <property type="entry name" value="FATTY ACID AMIDE HYDROLASE"/>
    <property type="match status" value="1"/>
</dbReference>
<proteinExistence type="inferred from homology"/>
<name>A0A0P5FYU5_9CRUS</name>
<gene>
    <name evidence="3" type="ORF">APZ42_013395</name>
</gene>
<dbReference type="InterPro" id="IPR023631">
    <property type="entry name" value="Amidase_dom"/>
</dbReference>
<dbReference type="SUPFAM" id="SSF75304">
    <property type="entry name" value="Amidase signature (AS) enzymes"/>
    <property type="match status" value="1"/>
</dbReference>
<comment type="similarity">
    <text evidence="1">Belongs to the amidase family.</text>
</comment>
<dbReference type="Gene3D" id="3.90.1300.10">
    <property type="entry name" value="Amidase signature (AS) domain"/>
    <property type="match status" value="1"/>
</dbReference>